<dbReference type="Gene3D" id="3.90.920.10">
    <property type="entry name" value="DNA primase, PRIM domain"/>
    <property type="match status" value="2"/>
</dbReference>
<keyword evidence="7" id="KW-0479">Metal-binding</keyword>
<keyword evidence="14" id="KW-0238">DNA-binding</keyword>
<comment type="catalytic activity">
    <reaction evidence="20">
        <text>ATP + (deoxyribonucleotide)n-3'-hydroxyl + 5'-phospho-(deoxyribonucleotide)m = (deoxyribonucleotide)n+m + AMP + diphosphate.</text>
        <dbReference type="EC" id="6.5.1.1"/>
    </reaction>
</comment>
<accession>A0A5C8PTB5</accession>
<organism evidence="23 24">
    <name type="scientific">Vineibacter terrae</name>
    <dbReference type="NCBI Taxonomy" id="2586908"/>
    <lineage>
        <taxon>Bacteria</taxon>
        <taxon>Pseudomonadati</taxon>
        <taxon>Pseudomonadota</taxon>
        <taxon>Alphaproteobacteria</taxon>
        <taxon>Hyphomicrobiales</taxon>
        <taxon>Vineibacter</taxon>
    </lineage>
</organism>
<dbReference type="Pfam" id="PF13298">
    <property type="entry name" value="LigD_N"/>
    <property type="match status" value="1"/>
</dbReference>
<dbReference type="CDD" id="cd04862">
    <property type="entry name" value="PaeLigD_Pol_like"/>
    <property type="match status" value="1"/>
</dbReference>
<keyword evidence="8" id="KW-0547">Nucleotide-binding</keyword>
<dbReference type="InterPro" id="IPR014146">
    <property type="entry name" value="LigD_ligase_dom"/>
</dbReference>
<dbReference type="NCBIfam" id="TIGR02776">
    <property type="entry name" value="NHEJ_ligase_prk"/>
    <property type="match status" value="1"/>
</dbReference>
<name>A0A5C8PTB5_9HYPH</name>
<keyword evidence="17" id="KW-0464">Manganese</keyword>
<feature type="domain" description="ATP-dependent DNA ligase family profile" evidence="22">
    <location>
        <begin position="324"/>
        <end position="451"/>
    </location>
</feature>
<feature type="region of interest" description="Disordered" evidence="21">
    <location>
        <begin position="1"/>
        <end position="29"/>
    </location>
</feature>
<dbReference type="InterPro" id="IPR012309">
    <property type="entry name" value="DNA_ligase_ATP-dep_C"/>
</dbReference>
<evidence type="ECO:0000256" key="2">
    <source>
        <dbReference type="ARBA" id="ARBA00012727"/>
    </source>
</evidence>
<evidence type="ECO:0000256" key="4">
    <source>
        <dbReference type="ARBA" id="ARBA00022679"/>
    </source>
</evidence>
<dbReference type="GO" id="GO:0003910">
    <property type="term" value="F:DNA ligase (ATP) activity"/>
    <property type="evidence" value="ECO:0007669"/>
    <property type="project" value="UniProtKB-EC"/>
</dbReference>
<keyword evidence="9" id="KW-0227">DNA damage</keyword>
<comment type="cofactor">
    <cofactor evidence="1">
        <name>Mn(2+)</name>
        <dbReference type="ChEBI" id="CHEBI:29035"/>
    </cofactor>
</comment>
<dbReference type="GO" id="GO:0006281">
    <property type="term" value="P:DNA repair"/>
    <property type="evidence" value="ECO:0007669"/>
    <property type="project" value="UniProtKB-KW"/>
</dbReference>
<dbReference type="GO" id="GO:0005524">
    <property type="term" value="F:ATP binding"/>
    <property type="evidence" value="ECO:0007669"/>
    <property type="project" value="UniProtKB-KW"/>
</dbReference>
<evidence type="ECO:0000256" key="18">
    <source>
        <dbReference type="ARBA" id="ARBA00023268"/>
    </source>
</evidence>
<evidence type="ECO:0000256" key="20">
    <source>
        <dbReference type="ARBA" id="ARBA00034003"/>
    </source>
</evidence>
<dbReference type="NCBIfam" id="TIGR02779">
    <property type="entry name" value="NHEJ_ligase_lig"/>
    <property type="match status" value="1"/>
</dbReference>
<evidence type="ECO:0000256" key="5">
    <source>
        <dbReference type="ARBA" id="ARBA00022695"/>
    </source>
</evidence>
<dbReference type="Pfam" id="PF21686">
    <property type="entry name" value="LigD_Prim-Pol"/>
    <property type="match status" value="2"/>
</dbReference>
<evidence type="ECO:0000256" key="9">
    <source>
        <dbReference type="ARBA" id="ARBA00022763"/>
    </source>
</evidence>
<keyword evidence="18" id="KW-0511">Multifunctional enzyme</keyword>
<evidence type="ECO:0000256" key="11">
    <source>
        <dbReference type="ARBA" id="ARBA00022839"/>
    </source>
</evidence>
<protein>
    <recommendedName>
        <fullName evidence="2">DNA ligase (ATP)</fullName>
        <ecNumber evidence="2">6.5.1.1</ecNumber>
    </recommendedName>
    <alternativeName>
        <fullName evidence="19">NHEJ DNA polymerase</fullName>
    </alternativeName>
</protein>
<evidence type="ECO:0000256" key="15">
    <source>
        <dbReference type="ARBA" id="ARBA00023172"/>
    </source>
</evidence>
<dbReference type="GO" id="GO:0046872">
    <property type="term" value="F:metal ion binding"/>
    <property type="evidence" value="ECO:0007669"/>
    <property type="project" value="UniProtKB-KW"/>
</dbReference>
<dbReference type="PANTHER" id="PTHR42705:SF2">
    <property type="entry name" value="BIFUNCTIONAL NON-HOMOLOGOUS END JOINING PROTEIN LIGD"/>
    <property type="match status" value="1"/>
</dbReference>
<keyword evidence="6" id="KW-0540">Nuclease</keyword>
<dbReference type="InterPro" id="IPR014144">
    <property type="entry name" value="LigD_PE_domain"/>
</dbReference>
<keyword evidence="24" id="KW-1185">Reference proteome</keyword>
<proteinExistence type="predicted"/>
<keyword evidence="4" id="KW-0808">Transferase</keyword>
<dbReference type="InterPro" id="IPR014145">
    <property type="entry name" value="LigD_pol_dom"/>
</dbReference>
<evidence type="ECO:0000256" key="16">
    <source>
        <dbReference type="ARBA" id="ARBA00023204"/>
    </source>
</evidence>
<keyword evidence="3 23" id="KW-0436">Ligase</keyword>
<evidence type="ECO:0000256" key="7">
    <source>
        <dbReference type="ARBA" id="ARBA00022723"/>
    </source>
</evidence>
<dbReference type="InterPro" id="IPR014143">
    <property type="entry name" value="NHEJ_ligase_prk"/>
</dbReference>
<evidence type="ECO:0000256" key="10">
    <source>
        <dbReference type="ARBA" id="ARBA00022801"/>
    </source>
</evidence>
<dbReference type="Proteomes" id="UP000321638">
    <property type="component" value="Unassembled WGS sequence"/>
</dbReference>
<dbReference type="Gene3D" id="2.40.50.140">
    <property type="entry name" value="Nucleic acid-binding proteins"/>
    <property type="match status" value="1"/>
</dbReference>
<dbReference type="InterPro" id="IPR012310">
    <property type="entry name" value="DNA_ligase_ATP-dep_cent"/>
</dbReference>
<dbReference type="NCBIfam" id="TIGR02778">
    <property type="entry name" value="ligD_pol"/>
    <property type="match status" value="1"/>
</dbReference>
<gene>
    <name evidence="23" type="primary">ligD</name>
    <name evidence="23" type="ORF">FHP25_04610</name>
</gene>
<dbReference type="GO" id="GO:0004527">
    <property type="term" value="F:exonuclease activity"/>
    <property type="evidence" value="ECO:0007669"/>
    <property type="project" value="UniProtKB-KW"/>
</dbReference>
<dbReference type="InterPro" id="IPR012340">
    <property type="entry name" value="NA-bd_OB-fold"/>
</dbReference>
<keyword evidence="16" id="KW-0234">DNA repair</keyword>
<dbReference type="InterPro" id="IPR033651">
    <property type="entry name" value="PaeLigD_Pol-like"/>
</dbReference>
<reference evidence="23 24" key="1">
    <citation type="submission" date="2019-06" db="EMBL/GenBank/DDBJ databases">
        <title>New taxonomy in bacterial strain CC-CFT640, isolated from vineyard.</title>
        <authorList>
            <person name="Lin S.-Y."/>
            <person name="Tsai C.-F."/>
            <person name="Young C.-C."/>
        </authorList>
    </citation>
    <scope>NUCLEOTIDE SEQUENCE [LARGE SCALE GENOMIC DNA]</scope>
    <source>
        <strain evidence="23 24">CC-CFT640</strain>
    </source>
</reference>
<sequence>MNKPLDAYRAKRDFSKTPEPDGQGRAAPAGNAYVIQKHAARRLHYDFRLELDGVLKSWAVPEGPSLVPDVKRLAVHVEDHPLEYGGFEGVIPQGAYGAGTVMVWDRGTWTPEFDADFGYRKGHLKFRLDGQKLKGVWHLVRMARKPREKQDAWLLIKSKDEAARTADEPDILAQMPSSALTGRDIDAIARARDRVWTSGQGEIAAPAQHAQPRKPVVKPAAIAKAKKAALPDWVEPCLPSPAEKAPSAAGWVHEIKHDGYRVQARIENGKAALLTRQGLDWTERFPGIGPALAALPVKTALIDGEIVVQTEAGVASFTALVEALKSGSGNFVFYGFDLLHLDGYDLREATLVARKAALTKIIAAGADNGRVRFSEHIAGDGGTIFTHASRLGLEGIVSKMASAPYRSGRVKTWLKVKTTQSGPFVVAGFIPSSVDSRSVGALVLGEHVGGKLVPSGHVGSGFSASNAHALWQALDPLRTKTAPLKDETATAKGVKWVEPRVVVEIEYRSRTASGLIRHAVFRERVDNKNAADVARDAAAAPVAAKRRREMVPLVRLTNPGRLLWPEQGITKQGLADFYTEIADWILPHVAGRPLSLLRCPGGIAEQCFFQKHPWAGLEGAVRQVKVPDDDEPMLAVDDLAGLLQLVQASVLEIHPWGSTAERPLLPDRITFDLDPGDGVPWQRVVEAAFDVRLRLQKHDLQSFVKTTGGKGLHVVMPLQPGPDWDAVKRFAQMTAESMAAERPDRYVANMAKRVRQGRIYIDYVRNGMGATAVGAYSTRARAGAAVSTPLSWDEIGPGIRSNHFTVANLPKRLAYLERDPWDGFLSLQQHLPSAGTHADPAVPSKDDLAAYWTSVAGAALAHLGRRPLVLVRHENGETFYHQGRTLPPIPPGVHQLPITRRDGAEGVRLWIDSVEGLLGLVEMNVIEIHPWGATIDHIERPDMLVLGLDPGDGVEWTFVIETALRMRALLRDEELDSWPKLTGGKGVHIMAPIEPDLDWDELRRYGQSLAERLAATALQRYVTVAARDRRHGKLYLDWQPNGRGRTAVGAYSPRARPGFPVAAPITWAELERGMRSNAYTIFRPPPPPKMR</sequence>
<dbReference type="PROSITE" id="PS50160">
    <property type="entry name" value="DNA_LIGASE_A3"/>
    <property type="match status" value="1"/>
</dbReference>
<dbReference type="GO" id="GO:0006310">
    <property type="term" value="P:DNA recombination"/>
    <property type="evidence" value="ECO:0007669"/>
    <property type="project" value="UniProtKB-KW"/>
</dbReference>
<dbReference type="CDD" id="cd07971">
    <property type="entry name" value="OBF_DNA_ligase_LigD"/>
    <property type="match status" value="1"/>
</dbReference>
<keyword evidence="12" id="KW-0067">ATP-binding</keyword>
<evidence type="ECO:0000313" key="23">
    <source>
        <dbReference type="EMBL" id="TXL80319.1"/>
    </source>
</evidence>
<comment type="caution">
    <text evidence="23">The sequence shown here is derived from an EMBL/GenBank/DDBJ whole genome shotgun (WGS) entry which is preliminary data.</text>
</comment>
<evidence type="ECO:0000256" key="17">
    <source>
        <dbReference type="ARBA" id="ARBA00023211"/>
    </source>
</evidence>
<dbReference type="InterPro" id="IPR052171">
    <property type="entry name" value="NHEJ_LigD"/>
</dbReference>
<keyword evidence="11" id="KW-0269">Exonuclease</keyword>
<evidence type="ECO:0000256" key="3">
    <source>
        <dbReference type="ARBA" id="ARBA00022598"/>
    </source>
</evidence>
<dbReference type="CDD" id="cd07906">
    <property type="entry name" value="Adenylation_DNA_ligase_LigD_LigC"/>
    <property type="match status" value="1"/>
</dbReference>
<dbReference type="EMBL" id="VDUZ01000004">
    <property type="protein sequence ID" value="TXL80319.1"/>
    <property type="molecule type" value="Genomic_DNA"/>
</dbReference>
<evidence type="ECO:0000256" key="8">
    <source>
        <dbReference type="ARBA" id="ARBA00022741"/>
    </source>
</evidence>
<keyword evidence="5" id="KW-0548">Nucleotidyltransferase</keyword>
<keyword evidence="13" id="KW-0239">DNA-directed DNA polymerase</keyword>
<dbReference type="Gene3D" id="3.30.1490.70">
    <property type="match status" value="1"/>
</dbReference>
<dbReference type="AlphaFoldDB" id="A0A5C8PTB5"/>
<dbReference type="Gene3D" id="3.30.470.30">
    <property type="entry name" value="DNA ligase/mRNA capping enzyme"/>
    <property type="match status" value="1"/>
</dbReference>
<evidence type="ECO:0000256" key="14">
    <source>
        <dbReference type="ARBA" id="ARBA00023125"/>
    </source>
</evidence>
<dbReference type="SUPFAM" id="SSF56091">
    <property type="entry name" value="DNA ligase/mRNA capping enzyme, catalytic domain"/>
    <property type="match status" value="1"/>
</dbReference>
<evidence type="ECO:0000256" key="13">
    <source>
        <dbReference type="ARBA" id="ARBA00022932"/>
    </source>
</evidence>
<evidence type="ECO:0000256" key="21">
    <source>
        <dbReference type="SAM" id="MobiDB-lite"/>
    </source>
</evidence>
<evidence type="ECO:0000259" key="22">
    <source>
        <dbReference type="PROSITE" id="PS50160"/>
    </source>
</evidence>
<dbReference type="GO" id="GO:0003677">
    <property type="term" value="F:DNA binding"/>
    <property type="evidence" value="ECO:0007669"/>
    <property type="project" value="UniProtKB-KW"/>
</dbReference>
<evidence type="ECO:0000256" key="19">
    <source>
        <dbReference type="ARBA" id="ARBA00029943"/>
    </source>
</evidence>
<dbReference type="RefSeq" id="WP_147845734.1">
    <property type="nucleotide sequence ID" value="NZ_VDUZ01000004.1"/>
</dbReference>
<dbReference type="NCBIfam" id="TIGR02777">
    <property type="entry name" value="LigD_PE_dom"/>
    <property type="match status" value="1"/>
</dbReference>
<dbReference type="SUPFAM" id="SSF50249">
    <property type="entry name" value="Nucleic acid-binding proteins"/>
    <property type="match status" value="1"/>
</dbReference>
<dbReference type="PANTHER" id="PTHR42705">
    <property type="entry name" value="BIFUNCTIONAL NON-HOMOLOGOUS END JOINING PROTEIN LIGD"/>
    <property type="match status" value="1"/>
</dbReference>
<dbReference type="Pfam" id="PF01068">
    <property type="entry name" value="DNA_ligase_A_M"/>
    <property type="match status" value="1"/>
</dbReference>
<dbReference type="OrthoDB" id="9802472at2"/>
<dbReference type="Pfam" id="PF04679">
    <property type="entry name" value="DNA_ligase_A_C"/>
    <property type="match status" value="1"/>
</dbReference>
<keyword evidence="15" id="KW-0233">DNA recombination</keyword>
<evidence type="ECO:0000256" key="6">
    <source>
        <dbReference type="ARBA" id="ARBA00022722"/>
    </source>
</evidence>
<dbReference type="EC" id="6.5.1.1" evidence="2"/>
<evidence type="ECO:0000313" key="24">
    <source>
        <dbReference type="Proteomes" id="UP000321638"/>
    </source>
</evidence>
<dbReference type="GO" id="GO:0003887">
    <property type="term" value="F:DNA-directed DNA polymerase activity"/>
    <property type="evidence" value="ECO:0007669"/>
    <property type="project" value="UniProtKB-KW"/>
</dbReference>
<evidence type="ECO:0000256" key="12">
    <source>
        <dbReference type="ARBA" id="ARBA00022840"/>
    </source>
</evidence>
<feature type="compositionally biased region" description="Basic and acidic residues" evidence="21">
    <location>
        <begin position="1"/>
        <end position="19"/>
    </location>
</feature>
<keyword evidence="10" id="KW-0378">Hydrolase</keyword>
<evidence type="ECO:0000256" key="1">
    <source>
        <dbReference type="ARBA" id="ARBA00001936"/>
    </source>
</evidence>
<dbReference type="NCBIfam" id="NF004628">
    <property type="entry name" value="PRK05972.1"/>
    <property type="match status" value="1"/>
</dbReference>